<gene>
    <name evidence="1" type="ORF">PROH_16770</name>
</gene>
<evidence type="ECO:0000313" key="1">
    <source>
        <dbReference type="EMBL" id="KKI98557.1"/>
    </source>
</evidence>
<dbReference type="EMBL" id="AJTX02000007">
    <property type="protein sequence ID" value="KKI98557.1"/>
    <property type="molecule type" value="Genomic_DNA"/>
</dbReference>
<organism evidence="1 2">
    <name type="scientific">Prochlorothrix hollandica PCC 9006 = CALU 1027</name>
    <dbReference type="NCBI Taxonomy" id="317619"/>
    <lineage>
        <taxon>Bacteria</taxon>
        <taxon>Bacillati</taxon>
        <taxon>Cyanobacteriota</taxon>
        <taxon>Cyanophyceae</taxon>
        <taxon>Prochlorotrichales</taxon>
        <taxon>Prochlorotrichaceae</taxon>
        <taxon>Prochlorothrix</taxon>
    </lineage>
</organism>
<reference evidence="1" key="1">
    <citation type="submission" date="2012-04" db="EMBL/GenBank/DDBJ databases">
        <authorList>
            <person name="Borisov I.G."/>
            <person name="Ivanikova N.V."/>
            <person name="Pinevich A.V."/>
        </authorList>
    </citation>
    <scope>NUCLEOTIDE SEQUENCE</scope>
    <source>
        <strain evidence="1">CALU 1027</strain>
    </source>
</reference>
<dbReference type="AlphaFoldDB" id="A0A0M2PTU8"/>
<dbReference type="eggNOG" id="ENOG5032ZTC">
    <property type="taxonomic scope" value="Bacteria"/>
</dbReference>
<evidence type="ECO:0000313" key="2">
    <source>
        <dbReference type="Proteomes" id="UP000034681"/>
    </source>
</evidence>
<proteinExistence type="predicted"/>
<dbReference type="Proteomes" id="UP000034681">
    <property type="component" value="Unassembled WGS sequence"/>
</dbReference>
<sequence>MLYSLTPIPGAIAEMYAQVTLSGQVTLADRYGMKAALLCDHLEEEDYRCIDRLLYGLRRGRLSLSCELSHCPCRSRS</sequence>
<comment type="caution">
    <text evidence="1">The sequence shown here is derived from an EMBL/GenBank/DDBJ whole genome shotgun (WGS) entry which is preliminary data.</text>
</comment>
<name>A0A0M2PTU8_PROHO</name>
<keyword evidence="2" id="KW-1185">Reference proteome</keyword>
<dbReference type="OrthoDB" id="495849at2"/>
<protein>
    <submittedName>
        <fullName evidence="1">Uncharacterized protein</fullName>
    </submittedName>
</protein>
<accession>A0A0M2PTU8</accession>
<dbReference type="RefSeq" id="WP_016925068.1">
    <property type="nucleotide sequence ID" value="NZ_KB235936.1"/>
</dbReference>